<dbReference type="EMBL" id="JADLQX010000014">
    <property type="protein sequence ID" value="MBF6299840.1"/>
    <property type="molecule type" value="Genomic_DNA"/>
</dbReference>
<sequence>MNAGNNHDDDGLRVRESLTNGSVQFIGPDGFPRTPEEHAEILEDEAIDRAYELLDTRADGAQ</sequence>
<evidence type="ECO:0000256" key="1">
    <source>
        <dbReference type="SAM" id="MobiDB-lite"/>
    </source>
</evidence>
<dbReference type="Proteomes" id="UP000702209">
    <property type="component" value="Unassembled WGS sequence"/>
</dbReference>
<feature type="region of interest" description="Disordered" evidence="1">
    <location>
        <begin position="1"/>
        <end position="34"/>
    </location>
</feature>
<evidence type="ECO:0000313" key="3">
    <source>
        <dbReference type="Proteomes" id="UP000702209"/>
    </source>
</evidence>
<keyword evidence="3" id="KW-1185">Reference proteome</keyword>
<name>A0ABS0CUK8_9NOCA</name>
<gene>
    <name evidence="2" type="ORF">IU459_20165</name>
</gene>
<organism evidence="2 3">
    <name type="scientific">Nocardia amamiensis</name>
    <dbReference type="NCBI Taxonomy" id="404578"/>
    <lineage>
        <taxon>Bacteria</taxon>
        <taxon>Bacillati</taxon>
        <taxon>Actinomycetota</taxon>
        <taxon>Actinomycetes</taxon>
        <taxon>Mycobacteriales</taxon>
        <taxon>Nocardiaceae</taxon>
        <taxon>Nocardia</taxon>
    </lineage>
</organism>
<accession>A0ABS0CUK8</accession>
<protein>
    <submittedName>
        <fullName evidence="2">Uncharacterized protein</fullName>
    </submittedName>
</protein>
<feature type="compositionally biased region" description="Basic and acidic residues" evidence="1">
    <location>
        <begin position="1"/>
        <end position="16"/>
    </location>
</feature>
<comment type="caution">
    <text evidence="2">The sequence shown here is derived from an EMBL/GenBank/DDBJ whole genome shotgun (WGS) entry which is preliminary data.</text>
</comment>
<dbReference type="RefSeq" id="WP_195131080.1">
    <property type="nucleotide sequence ID" value="NZ_JADLQX010000014.1"/>
</dbReference>
<proteinExistence type="predicted"/>
<reference evidence="2 3" key="1">
    <citation type="submission" date="2020-10" db="EMBL/GenBank/DDBJ databases">
        <title>Identification of Nocardia species via Next-generation sequencing and recognition of intraspecies genetic diversity.</title>
        <authorList>
            <person name="Li P."/>
            <person name="Li P."/>
            <person name="Lu B."/>
        </authorList>
    </citation>
    <scope>NUCLEOTIDE SEQUENCE [LARGE SCALE GENOMIC DNA]</scope>
    <source>
        <strain evidence="2 3">BJ06-0157</strain>
    </source>
</reference>
<evidence type="ECO:0000313" key="2">
    <source>
        <dbReference type="EMBL" id="MBF6299840.1"/>
    </source>
</evidence>